<reference evidence="1" key="1">
    <citation type="submission" date="2021-08" db="EMBL/GenBank/DDBJ databases">
        <title>The first chromosome-level gecko genome reveals the dynamic sex chromosomes of Neotropical dwarf geckos (Sphaerodactylidae: Sphaerodactylus).</title>
        <authorList>
            <person name="Pinto B.J."/>
            <person name="Keating S.E."/>
            <person name="Gamble T."/>
        </authorList>
    </citation>
    <scope>NUCLEOTIDE SEQUENCE</scope>
    <source>
        <strain evidence="1">TG3544</strain>
    </source>
</reference>
<dbReference type="Proteomes" id="UP000827872">
    <property type="component" value="Linkage Group LG09"/>
</dbReference>
<sequence length="117" mass="12111">MMPFAKAGRAKWLRLAQAALLCSEKASESPGPSNPTPPLAGTEGAHLPPLRLQAQTLVGEQTPLCTPKIGFSGNGASEEAALAFYSRGTRGVKSSDGVAGCLTAARTDGKKETRDKT</sequence>
<dbReference type="EMBL" id="CM037622">
    <property type="protein sequence ID" value="KAH8003470.1"/>
    <property type="molecule type" value="Genomic_DNA"/>
</dbReference>
<organism evidence="1 2">
    <name type="scientific">Sphaerodactylus townsendi</name>
    <dbReference type="NCBI Taxonomy" id="933632"/>
    <lineage>
        <taxon>Eukaryota</taxon>
        <taxon>Metazoa</taxon>
        <taxon>Chordata</taxon>
        <taxon>Craniata</taxon>
        <taxon>Vertebrata</taxon>
        <taxon>Euteleostomi</taxon>
        <taxon>Lepidosauria</taxon>
        <taxon>Squamata</taxon>
        <taxon>Bifurcata</taxon>
        <taxon>Gekkota</taxon>
        <taxon>Sphaerodactylidae</taxon>
        <taxon>Sphaerodactylus</taxon>
    </lineage>
</organism>
<gene>
    <name evidence="1" type="ORF">K3G42_019107</name>
</gene>
<evidence type="ECO:0000313" key="1">
    <source>
        <dbReference type="EMBL" id="KAH8003470.1"/>
    </source>
</evidence>
<proteinExistence type="predicted"/>
<evidence type="ECO:0000313" key="2">
    <source>
        <dbReference type="Proteomes" id="UP000827872"/>
    </source>
</evidence>
<protein>
    <submittedName>
        <fullName evidence="1">Uncharacterized protein</fullName>
    </submittedName>
</protein>
<accession>A0ACB8FDV8</accession>
<comment type="caution">
    <text evidence="1">The sequence shown here is derived from an EMBL/GenBank/DDBJ whole genome shotgun (WGS) entry which is preliminary data.</text>
</comment>
<name>A0ACB8FDV8_9SAUR</name>
<keyword evidence="2" id="KW-1185">Reference proteome</keyword>